<evidence type="ECO:0000313" key="2">
    <source>
        <dbReference type="Ensembl" id="ENSGWIP00000014200.1"/>
    </source>
</evidence>
<dbReference type="PROSITE" id="PS50878">
    <property type="entry name" value="RT_POL"/>
    <property type="match status" value="1"/>
</dbReference>
<dbReference type="SUPFAM" id="SSF56672">
    <property type="entry name" value="DNA/RNA polymerases"/>
    <property type="match status" value="1"/>
</dbReference>
<proteinExistence type="predicted"/>
<accession>A0A8C5E1P6</accession>
<name>A0A8C5E1P6_GOUWI</name>
<dbReference type="Pfam" id="PF00078">
    <property type="entry name" value="RVT_1"/>
    <property type="match status" value="1"/>
</dbReference>
<dbReference type="Ensembl" id="ENSGWIT00000015709.1">
    <property type="protein sequence ID" value="ENSGWIP00000014200.1"/>
    <property type="gene ID" value="ENSGWIG00000008034.1"/>
</dbReference>
<reference evidence="2" key="3">
    <citation type="submission" date="2025-09" db="UniProtKB">
        <authorList>
            <consortium name="Ensembl"/>
        </authorList>
    </citation>
    <scope>IDENTIFICATION</scope>
</reference>
<organism evidence="2 3">
    <name type="scientific">Gouania willdenowi</name>
    <name type="common">Blunt-snouted clingfish</name>
    <name type="synonym">Lepadogaster willdenowi</name>
    <dbReference type="NCBI Taxonomy" id="441366"/>
    <lineage>
        <taxon>Eukaryota</taxon>
        <taxon>Metazoa</taxon>
        <taxon>Chordata</taxon>
        <taxon>Craniata</taxon>
        <taxon>Vertebrata</taxon>
        <taxon>Euteleostomi</taxon>
        <taxon>Actinopterygii</taxon>
        <taxon>Neopterygii</taxon>
        <taxon>Teleostei</taxon>
        <taxon>Neoteleostei</taxon>
        <taxon>Acanthomorphata</taxon>
        <taxon>Ovalentaria</taxon>
        <taxon>Blenniimorphae</taxon>
        <taxon>Blenniiformes</taxon>
        <taxon>Gobiesocoidei</taxon>
        <taxon>Gobiesocidae</taxon>
        <taxon>Gobiesocinae</taxon>
        <taxon>Gouania</taxon>
    </lineage>
</organism>
<sequence length="238" mass="26356">MKWAGLSLTPRPLSSPVRPCREPISVKSGVRQGCQLSPSLFILAIEPLACALRHEKNIRGLPIPGATGKEAKLSLYIDDLTLLLNDNKSISETLNICDVFTLASGTKINKNKCEILYLNWREPVENLGLLQKNETIKVLGVQIGKDMEKINWESKLQKIRGKLLQWKDRDLSMIGKVLVLKAEIIASLTHLAATLPLEKGGRGVPEIESKLKAMFVTPMLKKLNFTFWCILQSCAGGA</sequence>
<reference evidence="2" key="1">
    <citation type="submission" date="2020-06" db="EMBL/GenBank/DDBJ databases">
        <authorList>
            <consortium name="Wellcome Sanger Institute Data Sharing"/>
        </authorList>
    </citation>
    <scope>NUCLEOTIDE SEQUENCE [LARGE SCALE GENOMIC DNA]</scope>
</reference>
<dbReference type="PANTHER" id="PTHR31635">
    <property type="entry name" value="REVERSE TRANSCRIPTASE DOMAIN-CONTAINING PROTEIN-RELATED"/>
    <property type="match status" value="1"/>
</dbReference>
<evidence type="ECO:0000259" key="1">
    <source>
        <dbReference type="PROSITE" id="PS50878"/>
    </source>
</evidence>
<dbReference type="InterPro" id="IPR000477">
    <property type="entry name" value="RT_dom"/>
</dbReference>
<dbReference type="AlphaFoldDB" id="A0A8C5E1P6"/>
<protein>
    <recommendedName>
        <fullName evidence="1">Reverse transcriptase domain-containing protein</fullName>
    </recommendedName>
</protein>
<reference evidence="2" key="2">
    <citation type="submission" date="2025-08" db="UniProtKB">
        <authorList>
            <consortium name="Ensembl"/>
        </authorList>
    </citation>
    <scope>IDENTIFICATION</scope>
</reference>
<dbReference type="PANTHER" id="PTHR31635:SF196">
    <property type="entry name" value="REVERSE TRANSCRIPTASE DOMAIN-CONTAINING PROTEIN-RELATED"/>
    <property type="match status" value="1"/>
</dbReference>
<dbReference type="InterPro" id="IPR043502">
    <property type="entry name" value="DNA/RNA_pol_sf"/>
</dbReference>
<dbReference type="Proteomes" id="UP000694680">
    <property type="component" value="Chromosome 11"/>
</dbReference>
<keyword evidence="3" id="KW-1185">Reference proteome</keyword>
<evidence type="ECO:0000313" key="3">
    <source>
        <dbReference type="Proteomes" id="UP000694680"/>
    </source>
</evidence>
<feature type="domain" description="Reverse transcriptase" evidence="1">
    <location>
        <begin position="1"/>
        <end position="143"/>
    </location>
</feature>